<dbReference type="AlphaFoldDB" id="A0A8S1F7R5"/>
<evidence type="ECO:0000256" key="1">
    <source>
        <dbReference type="ARBA" id="ARBA00022618"/>
    </source>
</evidence>
<evidence type="ECO:0000313" key="8">
    <source>
        <dbReference type="Proteomes" id="UP000494206"/>
    </source>
</evidence>
<dbReference type="InterPro" id="IPR036915">
    <property type="entry name" value="Cyclin-like_sf"/>
</dbReference>
<evidence type="ECO:0000259" key="6">
    <source>
        <dbReference type="SMART" id="SM00385"/>
    </source>
</evidence>
<feature type="compositionally biased region" description="Basic residues" evidence="5">
    <location>
        <begin position="1"/>
        <end position="11"/>
    </location>
</feature>
<name>A0A8S1F7R5_9PELO</name>
<feature type="region of interest" description="Disordered" evidence="5">
    <location>
        <begin position="689"/>
        <end position="730"/>
    </location>
</feature>
<feature type="compositionally biased region" description="Basic and acidic residues" evidence="5">
    <location>
        <begin position="98"/>
        <end position="107"/>
    </location>
</feature>
<feature type="compositionally biased region" description="Basic residues" evidence="5">
    <location>
        <begin position="83"/>
        <end position="97"/>
    </location>
</feature>
<proteinExistence type="inferred from homology"/>
<dbReference type="InterPro" id="IPR006671">
    <property type="entry name" value="Cyclin_N"/>
</dbReference>
<sequence length="730" mass="81952">MAGRKSTKSRRVSAEAEKSQPKQGRKSAGRNVLKLSTETDIGLELIETANDIKENIPERSKRVTRSSKIASQPDSSSASSSDKRKRRNPGHGPPAKRKSIEKTEPKMRNRVQTSYTVPMLSRTRGAPIIEEDEDDEDSDESPKIEESLDLAPLRIASVDSETFSLMVDDSTDRSSDSDGDELFDKENELDLENSSFAAMRDRLNDVQPIKPPSALLPNKLHGIGSPEKVWSLMVSRDDISRASKCLLNNHPDLSFNMRAVLLDWLMEVCESEYLHRETFHLAVDYVDRFFESSIMTVTQYSFQLVGTAALFVASKYEEIYPPKCRDFANLTDGAFSCDQVRQMEVLITRALDFTLGPITSLQWMSMYLQLLCSNKKVGEDEHVCESNYFVPELMREDFIHMAKILDYLLFEEDSLQYTYRTIAAAVLFACYEPRSAVENATGFMFDQLLRVIDYVDPVVVVFDKLRAAGDPLPTNDRISPDDVHNIQSYFKYKDVEKLVGMKLLAMQSVGESTEECPASAVCYNMSTSAYVGLVNVVKAGCSTWRCMLAKDTCIFTTFQAIPVSLCCCSYDRCNVGGNPVYSDNPRQIQGMSDNGGGGGWGNGNQNANNNGWGNNNSPQTNQQQYNYGGQYSARDDQMTRQTVGSQSATPSLSPKQIEEVFKKEIDDRGDEIMLEDDFRKIDKNYKSQTLNKKKEMEKRPIGAAEPPKNSGINNNNNQNTKKDIGKEIQI</sequence>
<dbReference type="OrthoDB" id="5590282at2759"/>
<dbReference type="Proteomes" id="UP000494206">
    <property type="component" value="Unassembled WGS sequence"/>
</dbReference>
<feature type="compositionally biased region" description="Low complexity" evidence="5">
    <location>
        <begin position="66"/>
        <end position="80"/>
    </location>
</feature>
<dbReference type="SUPFAM" id="SSF57302">
    <property type="entry name" value="Snake toxin-like"/>
    <property type="match status" value="1"/>
</dbReference>
<dbReference type="PROSITE" id="PS00292">
    <property type="entry name" value="CYCLINS"/>
    <property type="match status" value="1"/>
</dbReference>
<evidence type="ECO:0000313" key="7">
    <source>
        <dbReference type="EMBL" id="CAB3408926.1"/>
    </source>
</evidence>
<feature type="compositionally biased region" description="Low complexity" evidence="5">
    <location>
        <begin position="603"/>
        <end position="627"/>
    </location>
</feature>
<accession>A0A8S1F7R5</accession>
<comment type="caution">
    <text evidence="7">The sequence shown here is derived from an EMBL/GenBank/DDBJ whole genome shotgun (WGS) entry which is preliminary data.</text>
</comment>
<keyword evidence="3" id="KW-0131">Cell cycle</keyword>
<feature type="region of interest" description="Disordered" evidence="5">
    <location>
        <begin position="1"/>
        <end position="147"/>
    </location>
</feature>
<dbReference type="FunFam" id="1.10.472.10:FF:000001">
    <property type="entry name" value="G2/mitotic-specific cyclin"/>
    <property type="match status" value="1"/>
</dbReference>
<dbReference type="InterPro" id="IPR048258">
    <property type="entry name" value="Cyclins_cyclin-box"/>
</dbReference>
<dbReference type="EMBL" id="CADEPM010000007">
    <property type="protein sequence ID" value="CAB3408926.1"/>
    <property type="molecule type" value="Genomic_DNA"/>
</dbReference>
<dbReference type="SUPFAM" id="SSF47954">
    <property type="entry name" value="Cyclin-like"/>
    <property type="match status" value="2"/>
</dbReference>
<keyword evidence="8" id="KW-1185">Reference proteome</keyword>
<reference evidence="7 8" key="1">
    <citation type="submission" date="2020-04" db="EMBL/GenBank/DDBJ databases">
        <authorList>
            <person name="Laetsch R D."/>
            <person name="Stevens L."/>
            <person name="Kumar S."/>
            <person name="Blaxter L. M."/>
        </authorList>
    </citation>
    <scope>NUCLEOTIDE SEQUENCE [LARGE SCALE GENOMIC DNA]</scope>
</reference>
<feature type="compositionally biased region" description="Gly residues" evidence="5">
    <location>
        <begin position="593"/>
        <end position="602"/>
    </location>
</feature>
<feature type="compositionally biased region" description="Basic and acidic residues" evidence="5">
    <location>
        <begin position="50"/>
        <end position="61"/>
    </location>
</feature>
<feature type="compositionally biased region" description="Basic and acidic residues" evidence="5">
    <location>
        <begin position="720"/>
        <end position="730"/>
    </location>
</feature>
<dbReference type="InterPro" id="IPR013763">
    <property type="entry name" value="Cyclin-like_dom"/>
</dbReference>
<gene>
    <name evidence="7" type="ORF">CBOVIS_LOCUS10645</name>
</gene>
<comment type="similarity">
    <text evidence="4">Belongs to the cyclin family.</text>
</comment>
<dbReference type="SMART" id="SM00385">
    <property type="entry name" value="CYCLIN"/>
    <property type="match status" value="1"/>
</dbReference>
<evidence type="ECO:0000256" key="2">
    <source>
        <dbReference type="ARBA" id="ARBA00023127"/>
    </source>
</evidence>
<dbReference type="CDD" id="cd20520">
    <property type="entry name" value="CYCLIN_CCNE_rpt2"/>
    <property type="match status" value="1"/>
</dbReference>
<dbReference type="Gene3D" id="1.10.472.10">
    <property type="entry name" value="Cyclin-like"/>
    <property type="match status" value="2"/>
</dbReference>
<dbReference type="InterPro" id="IPR045860">
    <property type="entry name" value="Snake_toxin-like_sf"/>
</dbReference>
<dbReference type="PANTHER" id="PTHR21749">
    <property type="entry name" value="PRION-LIKE- Q/N-RICH -DOMAIN-BEARING PROTEIN PROTEIN 24"/>
    <property type="match status" value="1"/>
</dbReference>
<protein>
    <recommendedName>
        <fullName evidence="6">Cyclin-like domain-containing protein</fullName>
    </recommendedName>
</protein>
<feature type="region of interest" description="Disordered" evidence="5">
    <location>
        <begin position="584"/>
        <end position="627"/>
    </location>
</feature>
<feature type="domain" description="Cyclin-like" evidence="6">
    <location>
        <begin position="263"/>
        <end position="349"/>
    </location>
</feature>
<keyword evidence="2 4" id="KW-0195">Cyclin</keyword>
<organism evidence="7 8">
    <name type="scientific">Caenorhabditis bovis</name>
    <dbReference type="NCBI Taxonomy" id="2654633"/>
    <lineage>
        <taxon>Eukaryota</taxon>
        <taxon>Metazoa</taxon>
        <taxon>Ecdysozoa</taxon>
        <taxon>Nematoda</taxon>
        <taxon>Chromadorea</taxon>
        <taxon>Rhabditida</taxon>
        <taxon>Rhabditina</taxon>
        <taxon>Rhabditomorpha</taxon>
        <taxon>Rhabditoidea</taxon>
        <taxon>Rhabditidae</taxon>
        <taxon>Peloderinae</taxon>
        <taxon>Caenorhabditis</taxon>
    </lineage>
</organism>
<keyword evidence="1" id="KW-0132">Cell division</keyword>
<evidence type="ECO:0000256" key="5">
    <source>
        <dbReference type="SAM" id="MobiDB-lite"/>
    </source>
</evidence>
<feature type="compositionally biased region" description="Acidic residues" evidence="5">
    <location>
        <begin position="129"/>
        <end position="139"/>
    </location>
</feature>
<dbReference type="GO" id="GO:0000278">
    <property type="term" value="P:mitotic cell cycle"/>
    <property type="evidence" value="ECO:0007669"/>
    <property type="project" value="UniProtKB-ARBA"/>
</dbReference>
<dbReference type="GO" id="GO:0051301">
    <property type="term" value="P:cell division"/>
    <property type="evidence" value="ECO:0007669"/>
    <property type="project" value="UniProtKB-KW"/>
</dbReference>
<evidence type="ECO:0000256" key="3">
    <source>
        <dbReference type="ARBA" id="ARBA00023306"/>
    </source>
</evidence>
<dbReference type="Pfam" id="PF00134">
    <property type="entry name" value="Cyclin_N"/>
    <property type="match status" value="1"/>
</dbReference>
<dbReference type="PANTHER" id="PTHR21749:SF4">
    <property type="entry name" value="PRION-LIKE-(Q_N-RICH)-DOMAIN-BEARING PROTEIN"/>
    <property type="match status" value="1"/>
</dbReference>
<evidence type="ECO:0000256" key="4">
    <source>
        <dbReference type="RuleBase" id="RU000383"/>
    </source>
</evidence>